<organism evidence="1">
    <name type="scientific">Tanacetum cinerariifolium</name>
    <name type="common">Dalmatian daisy</name>
    <name type="synonym">Chrysanthemum cinerariifolium</name>
    <dbReference type="NCBI Taxonomy" id="118510"/>
    <lineage>
        <taxon>Eukaryota</taxon>
        <taxon>Viridiplantae</taxon>
        <taxon>Streptophyta</taxon>
        <taxon>Embryophyta</taxon>
        <taxon>Tracheophyta</taxon>
        <taxon>Spermatophyta</taxon>
        <taxon>Magnoliopsida</taxon>
        <taxon>eudicotyledons</taxon>
        <taxon>Gunneridae</taxon>
        <taxon>Pentapetalae</taxon>
        <taxon>asterids</taxon>
        <taxon>campanulids</taxon>
        <taxon>Asterales</taxon>
        <taxon>Asteraceae</taxon>
        <taxon>Asteroideae</taxon>
        <taxon>Anthemideae</taxon>
        <taxon>Anthemidinae</taxon>
        <taxon>Tanacetum</taxon>
    </lineage>
</organism>
<gene>
    <name evidence="1" type="ORF">Tci_002641</name>
</gene>
<dbReference type="EMBL" id="BKCJ010000176">
    <property type="protein sequence ID" value="GEU30663.1"/>
    <property type="molecule type" value="Genomic_DNA"/>
</dbReference>
<sequence>MDDPNITMEEYIRLDEEKAQRHGRMFNWQTATYGKVKYYEDEDDCFANSETEFPAIVFDETLCSTLMALNLIKNLNVPIGIPFDLKWYFKDGVYTRILRSLRRENERPFLVPPEPGGACGRGVPRRNKGMKGRFALDALYPPHNDGSVVLGRVEACFFSRVFLVINTTYMAPLPPRDQRHPWLRSVNRLHVLDFVGLIEGMSQTLAGSDTEMGLDVAVTLCFQLGRARHRMTWRGQAPEKVTNIDLFYMRIMDQGTANILYILARYLLTHTEGRKSGARLSVGHFIGELLFMLALLTMRDWGVYQ</sequence>
<reference evidence="1" key="1">
    <citation type="journal article" date="2019" name="Sci. Rep.">
        <title>Draft genome of Tanacetum cinerariifolium, the natural source of mosquito coil.</title>
        <authorList>
            <person name="Yamashiro T."/>
            <person name="Shiraishi A."/>
            <person name="Satake H."/>
            <person name="Nakayama K."/>
        </authorList>
    </citation>
    <scope>NUCLEOTIDE SEQUENCE</scope>
</reference>
<evidence type="ECO:0000313" key="1">
    <source>
        <dbReference type="EMBL" id="GEU30663.1"/>
    </source>
</evidence>
<protein>
    <submittedName>
        <fullName evidence="1">Uncharacterized protein</fullName>
    </submittedName>
</protein>
<name>A0A6L2J0Y3_TANCI</name>
<accession>A0A6L2J0Y3</accession>
<comment type="caution">
    <text evidence="1">The sequence shown here is derived from an EMBL/GenBank/DDBJ whole genome shotgun (WGS) entry which is preliminary data.</text>
</comment>
<proteinExistence type="predicted"/>
<dbReference type="AlphaFoldDB" id="A0A6L2J0Y3"/>